<dbReference type="EMBL" id="CP021886">
    <property type="protein sequence ID" value="AWI33630.1"/>
    <property type="molecule type" value="Genomic_DNA"/>
</dbReference>
<dbReference type="GO" id="GO:0008758">
    <property type="term" value="F:UDP-2,3-diacylglucosamine hydrolase activity"/>
    <property type="evidence" value="ECO:0007669"/>
    <property type="project" value="TreeGrafter"/>
</dbReference>
<dbReference type="CDD" id="cd07385">
    <property type="entry name" value="MPP_YkuE_C"/>
    <property type="match status" value="1"/>
</dbReference>
<dbReference type="Pfam" id="PF00149">
    <property type="entry name" value="Metallophos"/>
    <property type="match status" value="1"/>
</dbReference>
<evidence type="ECO:0000259" key="4">
    <source>
        <dbReference type="Pfam" id="PF00149"/>
    </source>
</evidence>
<keyword evidence="3" id="KW-0812">Transmembrane</keyword>
<dbReference type="GO" id="GO:0009245">
    <property type="term" value="P:lipid A biosynthetic process"/>
    <property type="evidence" value="ECO:0007669"/>
    <property type="project" value="TreeGrafter"/>
</dbReference>
<dbReference type="GO" id="GO:0016020">
    <property type="term" value="C:membrane"/>
    <property type="evidence" value="ECO:0007669"/>
    <property type="project" value="GOC"/>
</dbReference>
<dbReference type="KEGG" id="had:CDV25_01780"/>
<dbReference type="SUPFAM" id="SSF56300">
    <property type="entry name" value="Metallo-dependent phosphatases"/>
    <property type="match status" value="1"/>
</dbReference>
<dbReference type="Gene3D" id="3.60.21.10">
    <property type="match status" value="1"/>
</dbReference>
<sequence>MKNLFPLLALIVFLIMHLGIYFLLFKRMIKTRFPLLLLKYFLVFNFLGILCYFWGRYYLNIPLSLYFLVSLSIGVAFILFVVMLIYQPLSLIPYFSKKRRGFFRNIVNIGSGIFAGGYLGWGMIEGGLKPKIEVIELPLSKLPTSFSAVQISDLHIGGLIEKNAVREIVKQTNALETDVIFLTGDIIDAKISQVSEALEELSNLKAPLGIYFIAGNHEYFHNIGELLGTIKSMGIKILENQNILLEKNGEPLINLAGVYDLFGKRIGVLEPNLQEALENRQETLPTILLAHQPKFIFEVKEKNQVDLVLSGHTHGGQIFPFRFLVTLDQPYLAGLYQHNAKTQIYVNRGTGFWGPPMRILARAEITYFKFLPAQEKFDESFNAKKV</sequence>
<evidence type="ECO:0000313" key="6">
    <source>
        <dbReference type="Proteomes" id="UP000244890"/>
    </source>
</evidence>
<dbReference type="PANTHER" id="PTHR31302">
    <property type="entry name" value="TRANSMEMBRANE PROTEIN WITH METALLOPHOSPHOESTERASE DOMAIN-RELATED"/>
    <property type="match status" value="1"/>
</dbReference>
<keyword evidence="3" id="KW-1133">Transmembrane helix</keyword>
<name>A0A2U8FBK9_9HELI</name>
<dbReference type="OrthoDB" id="9780884at2"/>
<feature type="transmembrane region" description="Helical" evidence="3">
    <location>
        <begin position="106"/>
        <end position="124"/>
    </location>
</feature>
<dbReference type="PANTHER" id="PTHR31302:SF31">
    <property type="entry name" value="PHOSPHODIESTERASE YAEI"/>
    <property type="match status" value="1"/>
</dbReference>
<dbReference type="RefSeq" id="WP_108910521.1">
    <property type="nucleotide sequence ID" value="NZ_CP021886.1"/>
</dbReference>
<dbReference type="InterPro" id="IPR029052">
    <property type="entry name" value="Metallo-depent_PP-like"/>
</dbReference>
<accession>A0A2U8FBK9</accession>
<dbReference type="Proteomes" id="UP000244890">
    <property type="component" value="Chromosome"/>
</dbReference>
<keyword evidence="2" id="KW-0378">Hydrolase</keyword>
<evidence type="ECO:0000256" key="1">
    <source>
        <dbReference type="ARBA" id="ARBA00022723"/>
    </source>
</evidence>
<dbReference type="AlphaFoldDB" id="A0A2U8FBK9"/>
<gene>
    <name evidence="5" type="ORF">CDV25_01780</name>
</gene>
<feature type="transmembrane region" description="Helical" evidence="3">
    <location>
        <begin position="65"/>
        <end position="86"/>
    </location>
</feature>
<reference evidence="5 6" key="1">
    <citation type="submission" date="2017-06" db="EMBL/GenBank/DDBJ databases">
        <title>Complete genome of Helicobacter apodemus.</title>
        <authorList>
            <person name="Cho S."/>
        </authorList>
    </citation>
    <scope>NUCLEOTIDE SEQUENCE [LARGE SCALE GENOMIC DNA]</scope>
    <source>
        <strain evidence="6">SNUVETPUB-15-01</strain>
    </source>
</reference>
<feature type="domain" description="Calcineurin-like phosphoesterase" evidence="4">
    <location>
        <begin position="149"/>
        <end position="315"/>
    </location>
</feature>
<dbReference type="InterPro" id="IPR004843">
    <property type="entry name" value="Calcineurin-like_PHP"/>
</dbReference>
<evidence type="ECO:0000256" key="2">
    <source>
        <dbReference type="ARBA" id="ARBA00022801"/>
    </source>
</evidence>
<feature type="transmembrane region" description="Helical" evidence="3">
    <location>
        <begin position="37"/>
        <end position="59"/>
    </location>
</feature>
<organism evidence="5 6">
    <name type="scientific">Helicobacter apodemus</name>
    <dbReference type="NCBI Taxonomy" id="135569"/>
    <lineage>
        <taxon>Bacteria</taxon>
        <taxon>Pseudomonadati</taxon>
        <taxon>Campylobacterota</taxon>
        <taxon>Epsilonproteobacteria</taxon>
        <taxon>Campylobacterales</taxon>
        <taxon>Helicobacteraceae</taxon>
        <taxon>Helicobacter</taxon>
    </lineage>
</organism>
<evidence type="ECO:0000313" key="5">
    <source>
        <dbReference type="EMBL" id="AWI33630.1"/>
    </source>
</evidence>
<evidence type="ECO:0000256" key="3">
    <source>
        <dbReference type="SAM" id="Phobius"/>
    </source>
</evidence>
<protein>
    <submittedName>
        <fullName evidence="5">Metallophosphoesterase</fullName>
    </submittedName>
</protein>
<feature type="transmembrane region" description="Helical" evidence="3">
    <location>
        <begin position="6"/>
        <end position="25"/>
    </location>
</feature>
<dbReference type="InterPro" id="IPR051158">
    <property type="entry name" value="Metallophosphoesterase_sf"/>
</dbReference>
<proteinExistence type="predicted"/>
<keyword evidence="1" id="KW-0479">Metal-binding</keyword>
<keyword evidence="3" id="KW-0472">Membrane</keyword>
<dbReference type="GO" id="GO:0046872">
    <property type="term" value="F:metal ion binding"/>
    <property type="evidence" value="ECO:0007669"/>
    <property type="project" value="UniProtKB-KW"/>
</dbReference>